<protein>
    <submittedName>
        <fullName evidence="1">Uncharacterized protein</fullName>
    </submittedName>
</protein>
<reference evidence="1" key="1">
    <citation type="journal article" date="2021" name="bioRxiv">
        <title>Unraveling nitrogen, sulfur and carbon metabolic pathways and microbial community transcriptional responses to substrate deprivation and toxicity stresses in a bioreactor mimicking anoxic brackish coastal sediment conditions.</title>
        <authorList>
            <person name="Martins P.D."/>
            <person name="Echeveste M.J."/>
            <person name="Arshad A."/>
            <person name="Kurth J."/>
            <person name="Ouboter H."/>
            <person name="Jetten M.S.M."/>
            <person name="Welte C.U."/>
        </authorList>
    </citation>
    <scope>NUCLEOTIDE SEQUENCE</scope>
    <source>
        <strain evidence="1">MAG_39</strain>
    </source>
</reference>
<dbReference type="EMBL" id="JAIOIV010000072">
    <property type="protein sequence ID" value="MBZ0156230.1"/>
    <property type="molecule type" value="Genomic_DNA"/>
</dbReference>
<dbReference type="Proteomes" id="UP000705867">
    <property type="component" value="Unassembled WGS sequence"/>
</dbReference>
<gene>
    <name evidence="1" type="ORF">K8I29_08490</name>
</gene>
<proteinExistence type="predicted"/>
<organism evidence="1 2">
    <name type="scientific">Candidatus Nitrobium versatile</name>
    <dbReference type="NCBI Taxonomy" id="2884831"/>
    <lineage>
        <taxon>Bacteria</taxon>
        <taxon>Pseudomonadati</taxon>
        <taxon>Nitrospirota</taxon>
        <taxon>Nitrospiria</taxon>
        <taxon>Nitrospirales</taxon>
        <taxon>Nitrospiraceae</taxon>
        <taxon>Candidatus Nitrobium</taxon>
    </lineage>
</organism>
<evidence type="ECO:0000313" key="1">
    <source>
        <dbReference type="EMBL" id="MBZ0156230.1"/>
    </source>
</evidence>
<evidence type="ECO:0000313" key="2">
    <source>
        <dbReference type="Proteomes" id="UP000705867"/>
    </source>
</evidence>
<accession>A0A953JBT9</accession>
<name>A0A953JBT9_9BACT</name>
<sequence length="51" mass="5961">MRKFAKFGLEKSFPLIVVEEAASGKEAQMKLEHSEYDLIPLRLGSARYYRR</sequence>
<dbReference type="AlphaFoldDB" id="A0A953JBT9"/>
<comment type="caution">
    <text evidence="1">The sequence shown here is derived from an EMBL/GenBank/DDBJ whole genome shotgun (WGS) entry which is preliminary data.</text>
</comment>
<reference evidence="1" key="2">
    <citation type="submission" date="2021-08" db="EMBL/GenBank/DDBJ databases">
        <authorList>
            <person name="Dalcin Martins P."/>
        </authorList>
    </citation>
    <scope>NUCLEOTIDE SEQUENCE</scope>
    <source>
        <strain evidence="1">MAG_39</strain>
    </source>
</reference>